<keyword evidence="1" id="KW-0812">Transmembrane</keyword>
<dbReference type="EMBL" id="UDJK01000001">
    <property type="protein sequence ID" value="SRC20417.1"/>
    <property type="molecule type" value="Genomic_DNA"/>
</dbReference>
<comment type="caution">
    <text evidence="2">The sequence shown here is derived from an EMBL/GenBank/DDBJ whole genome shotgun (WGS) entry which is preliminary data.</text>
</comment>
<sequence length="163" mass="18933">MNKFKLSWLNIGTALFILTYINIAIFITYIFITYIFQPKILVGIKDMLNAITNNHISKIFSNINSDMIYNLYLFYFYLIGVCACLLYLSILLCVFKIIIPSRIGEILGWLISLLTQQFNIFLIAKMTNDKIATDTCIICISGFLFFTYLYLNSHDFSNKHRDA</sequence>
<dbReference type="RefSeq" id="WP_001031900.1">
    <property type="nucleotide sequence ID" value="NZ_CAJUTP010000051.1"/>
</dbReference>
<organism evidence="2 3">
    <name type="scientific">Staphylococcus aureus</name>
    <dbReference type="NCBI Taxonomy" id="1280"/>
    <lineage>
        <taxon>Bacteria</taxon>
        <taxon>Bacillati</taxon>
        <taxon>Bacillota</taxon>
        <taxon>Bacilli</taxon>
        <taxon>Bacillales</taxon>
        <taxon>Staphylococcaceae</taxon>
        <taxon>Staphylococcus</taxon>
    </lineage>
</organism>
<reference evidence="2 3" key="1">
    <citation type="submission" date="2018-06" db="EMBL/GenBank/DDBJ databases">
        <authorList>
            <consortium name="Pathogen Informatics"/>
            <person name="Doyle S."/>
        </authorList>
    </citation>
    <scope>NUCLEOTIDE SEQUENCE [LARGE SCALE GENOMIC DNA]</scope>
    <source>
        <strain evidence="2 3">EOE047</strain>
    </source>
</reference>
<evidence type="ECO:0000313" key="3">
    <source>
        <dbReference type="Proteomes" id="UP000249918"/>
    </source>
</evidence>
<feature type="transmembrane region" description="Helical" evidence="1">
    <location>
        <begin position="74"/>
        <end position="99"/>
    </location>
</feature>
<accession>A0AAN2D0Z2</accession>
<dbReference type="Proteomes" id="UP000249918">
    <property type="component" value="Unassembled WGS sequence"/>
</dbReference>
<keyword evidence="1" id="KW-0472">Membrane</keyword>
<feature type="transmembrane region" description="Helical" evidence="1">
    <location>
        <begin position="131"/>
        <end position="151"/>
    </location>
</feature>
<evidence type="ECO:0000256" key="1">
    <source>
        <dbReference type="SAM" id="Phobius"/>
    </source>
</evidence>
<evidence type="ECO:0000313" key="2">
    <source>
        <dbReference type="EMBL" id="SRC20417.1"/>
    </source>
</evidence>
<dbReference type="AlphaFoldDB" id="A0AAN2D0Z2"/>
<feature type="transmembrane region" description="Helical" evidence="1">
    <location>
        <begin position="12"/>
        <end position="36"/>
    </location>
</feature>
<feature type="transmembrane region" description="Helical" evidence="1">
    <location>
        <begin position="106"/>
        <end position="125"/>
    </location>
</feature>
<keyword evidence="1" id="KW-1133">Transmembrane helix</keyword>
<proteinExistence type="predicted"/>
<gene>
    <name evidence="2" type="ORF">SAMEA1466929_00082</name>
</gene>
<protein>
    <submittedName>
        <fullName evidence="2">Uncharacterized protein</fullName>
    </submittedName>
</protein>
<name>A0AAN2D0Z2_STAAU</name>